<keyword evidence="1" id="KW-0479">Metal-binding</keyword>
<organism evidence="4 5">
    <name type="scientific">Striga asiatica</name>
    <name type="common">Asiatic witchweed</name>
    <name type="synonym">Buchnera asiatica</name>
    <dbReference type="NCBI Taxonomy" id="4170"/>
    <lineage>
        <taxon>Eukaryota</taxon>
        <taxon>Viridiplantae</taxon>
        <taxon>Streptophyta</taxon>
        <taxon>Embryophyta</taxon>
        <taxon>Tracheophyta</taxon>
        <taxon>Spermatophyta</taxon>
        <taxon>Magnoliopsida</taxon>
        <taxon>eudicotyledons</taxon>
        <taxon>Gunneridae</taxon>
        <taxon>Pentapetalae</taxon>
        <taxon>asterids</taxon>
        <taxon>lamiids</taxon>
        <taxon>Lamiales</taxon>
        <taxon>Orobanchaceae</taxon>
        <taxon>Buchnereae</taxon>
        <taxon>Striga</taxon>
    </lineage>
</organism>
<evidence type="ECO:0000259" key="3">
    <source>
        <dbReference type="PROSITE" id="PS50158"/>
    </source>
</evidence>
<protein>
    <submittedName>
        <fullName evidence="4">Gag-pol polyprotein</fullName>
    </submittedName>
</protein>
<feature type="compositionally biased region" description="Polar residues" evidence="2">
    <location>
        <begin position="127"/>
        <end position="138"/>
    </location>
</feature>
<dbReference type="EMBL" id="BKCP01001225">
    <property type="protein sequence ID" value="GER26852.1"/>
    <property type="molecule type" value="Genomic_DNA"/>
</dbReference>
<dbReference type="GO" id="GO:0008270">
    <property type="term" value="F:zinc ion binding"/>
    <property type="evidence" value="ECO:0007669"/>
    <property type="project" value="UniProtKB-KW"/>
</dbReference>
<reference evidence="5" key="1">
    <citation type="journal article" date="2019" name="Curr. Biol.">
        <title>Genome Sequence of Striga asiatica Provides Insight into the Evolution of Plant Parasitism.</title>
        <authorList>
            <person name="Yoshida S."/>
            <person name="Kim S."/>
            <person name="Wafula E.K."/>
            <person name="Tanskanen J."/>
            <person name="Kim Y.M."/>
            <person name="Honaas L."/>
            <person name="Yang Z."/>
            <person name="Spallek T."/>
            <person name="Conn C.E."/>
            <person name="Ichihashi Y."/>
            <person name="Cheong K."/>
            <person name="Cui S."/>
            <person name="Der J.P."/>
            <person name="Gundlach H."/>
            <person name="Jiao Y."/>
            <person name="Hori C."/>
            <person name="Ishida J.K."/>
            <person name="Kasahara H."/>
            <person name="Kiba T."/>
            <person name="Kim M.S."/>
            <person name="Koo N."/>
            <person name="Laohavisit A."/>
            <person name="Lee Y.H."/>
            <person name="Lumba S."/>
            <person name="McCourt P."/>
            <person name="Mortimer J.C."/>
            <person name="Mutuku J.M."/>
            <person name="Nomura T."/>
            <person name="Sasaki-Sekimoto Y."/>
            <person name="Seto Y."/>
            <person name="Wang Y."/>
            <person name="Wakatake T."/>
            <person name="Sakakibara H."/>
            <person name="Demura T."/>
            <person name="Yamaguchi S."/>
            <person name="Yoneyama K."/>
            <person name="Manabe R.I."/>
            <person name="Nelson D.C."/>
            <person name="Schulman A.H."/>
            <person name="Timko M.P."/>
            <person name="dePamphilis C.W."/>
            <person name="Choi D."/>
            <person name="Shirasu K."/>
        </authorList>
    </citation>
    <scope>NUCLEOTIDE SEQUENCE [LARGE SCALE GENOMIC DNA]</scope>
    <source>
        <strain evidence="5">cv. UVA1</strain>
    </source>
</reference>
<evidence type="ECO:0000313" key="5">
    <source>
        <dbReference type="Proteomes" id="UP000325081"/>
    </source>
</evidence>
<dbReference type="Gene3D" id="4.10.60.10">
    <property type="entry name" value="Zinc finger, CCHC-type"/>
    <property type="match status" value="1"/>
</dbReference>
<feature type="domain" description="CCHC-type" evidence="3">
    <location>
        <begin position="179"/>
        <end position="194"/>
    </location>
</feature>
<evidence type="ECO:0000256" key="2">
    <source>
        <dbReference type="SAM" id="MobiDB-lite"/>
    </source>
</evidence>
<dbReference type="AlphaFoldDB" id="A0A5A7P249"/>
<feature type="region of interest" description="Disordered" evidence="2">
    <location>
        <begin position="125"/>
        <end position="153"/>
    </location>
</feature>
<evidence type="ECO:0000313" key="4">
    <source>
        <dbReference type="EMBL" id="GER26852.1"/>
    </source>
</evidence>
<proteinExistence type="predicted"/>
<accession>A0A5A7P249</accession>
<dbReference type="GO" id="GO:0003676">
    <property type="term" value="F:nucleic acid binding"/>
    <property type="evidence" value="ECO:0007669"/>
    <property type="project" value="InterPro"/>
</dbReference>
<dbReference type="InterPro" id="IPR001878">
    <property type="entry name" value="Znf_CCHC"/>
</dbReference>
<dbReference type="SMART" id="SM00343">
    <property type="entry name" value="ZnF_C2HC"/>
    <property type="match status" value="1"/>
</dbReference>
<dbReference type="Proteomes" id="UP000325081">
    <property type="component" value="Unassembled WGS sequence"/>
</dbReference>
<dbReference type="PROSITE" id="PS50158">
    <property type="entry name" value="ZF_CCHC"/>
    <property type="match status" value="1"/>
</dbReference>
<name>A0A5A7P249_STRAF</name>
<dbReference type="SUPFAM" id="SSF57756">
    <property type="entry name" value="Retrovirus zinc finger-like domains"/>
    <property type="match status" value="1"/>
</dbReference>
<comment type="caution">
    <text evidence="4">The sequence shown here is derived from an EMBL/GenBank/DDBJ whole genome shotgun (WGS) entry which is preliminary data.</text>
</comment>
<gene>
    <name evidence="4" type="ORF">STAS_02534</name>
</gene>
<dbReference type="InterPro" id="IPR036875">
    <property type="entry name" value="Znf_CCHC_sf"/>
</dbReference>
<sequence>MSMQKFVAHSISGDENDEDSGWSFDEQLNTSLADGCEADSDYIPQVMQIKLLPEEYILSRWTQEVGSPISFQTVASPIIQARGYIERSRGLSEKWKWLIEKAALTEKSTIILHKMFEEAESRIQENEVVTPNDTQESCSGKEHKGEGFVSDPTTNRVARGRKRLLSMRDKAIKSGGKHCRNCGKVGHNARTCPEIKGKDRPGYGVNVPCSRIEWRWSSADWMAAGLQALSSSVSPLTWGHDIHVPVCMLKSALRVSMLVGHDMDGR</sequence>
<evidence type="ECO:0000256" key="1">
    <source>
        <dbReference type="PROSITE-ProRule" id="PRU00047"/>
    </source>
</evidence>
<keyword evidence="1" id="KW-0863">Zinc-finger</keyword>
<keyword evidence="1" id="KW-0862">Zinc</keyword>
<keyword evidence="5" id="KW-1185">Reference proteome</keyword>